<dbReference type="AlphaFoldDB" id="A0A8K0JRQ9"/>
<dbReference type="Proteomes" id="UP000812966">
    <property type="component" value="Unassembled WGS sequence"/>
</dbReference>
<sequence length="425" mass="48139">MITDIWPANDAPGVPMKVLTEEVDWRRTCTGSAKYCTWTGRPRPIDVVTFLTGFEKTHPLYRHRSEDVYYFGRPIICPGNAELYQVPSMPILDPSVRIETASVAVEPSRLSQVPYSSGSNSLYESEPTRVSRDGRRSMDNHADGSPAITIQTRVEEGAMLAHDRERSAQTSLGEANGSLSELELWPTADARRWNMPVEKQSKQIIERKHKHPLGRSTVAPRPKRQARVHLPELRYSGMPCTRTTGGRFVDPAEIGVFTGKDLINKANFRSALSFRPPTFEATVSQQRMSNQSGSVEERLGCTLEHFLANRAEHPYRSPKPCWYCEKNRKVCKYKLDQAWRFYERECVNCLKEGKHCNGEPPFVWSIRATVPGRNCWNHLTHAISLTPFNTRKGPWWPGGLSQKQSPSTADLGRAGRSIHPPQDLR</sequence>
<proteinExistence type="predicted"/>
<protein>
    <submittedName>
        <fullName evidence="2">Uncharacterized protein</fullName>
    </submittedName>
</protein>
<comment type="caution">
    <text evidence="2">The sequence shown here is derived from an EMBL/GenBank/DDBJ whole genome shotgun (WGS) entry which is preliminary data.</text>
</comment>
<gene>
    <name evidence="2" type="ORF">FFLO_00686</name>
</gene>
<organism evidence="2 3">
    <name type="scientific">Filobasidium floriforme</name>
    <dbReference type="NCBI Taxonomy" id="5210"/>
    <lineage>
        <taxon>Eukaryota</taxon>
        <taxon>Fungi</taxon>
        <taxon>Dikarya</taxon>
        <taxon>Basidiomycota</taxon>
        <taxon>Agaricomycotina</taxon>
        <taxon>Tremellomycetes</taxon>
        <taxon>Filobasidiales</taxon>
        <taxon>Filobasidiaceae</taxon>
        <taxon>Filobasidium</taxon>
    </lineage>
</organism>
<feature type="region of interest" description="Disordered" evidence="1">
    <location>
        <begin position="115"/>
        <end position="145"/>
    </location>
</feature>
<feature type="compositionally biased region" description="Basic and acidic residues" evidence="1">
    <location>
        <begin position="126"/>
        <end position="142"/>
    </location>
</feature>
<evidence type="ECO:0000256" key="1">
    <source>
        <dbReference type="SAM" id="MobiDB-lite"/>
    </source>
</evidence>
<reference evidence="2" key="1">
    <citation type="submission" date="2020-04" db="EMBL/GenBank/DDBJ databases">
        <title>Analysis of mating type loci in Filobasidium floriforme.</title>
        <authorList>
            <person name="Nowrousian M."/>
        </authorList>
    </citation>
    <scope>NUCLEOTIDE SEQUENCE</scope>
    <source>
        <strain evidence="2">CBS 6242</strain>
    </source>
</reference>
<evidence type="ECO:0000313" key="2">
    <source>
        <dbReference type="EMBL" id="KAG7571334.1"/>
    </source>
</evidence>
<name>A0A8K0JRQ9_9TREE</name>
<feature type="region of interest" description="Disordered" evidence="1">
    <location>
        <begin position="396"/>
        <end position="425"/>
    </location>
</feature>
<evidence type="ECO:0000313" key="3">
    <source>
        <dbReference type="Proteomes" id="UP000812966"/>
    </source>
</evidence>
<accession>A0A8K0JRQ9</accession>
<keyword evidence="3" id="KW-1185">Reference proteome</keyword>
<dbReference type="EMBL" id="JABELV010000008">
    <property type="protein sequence ID" value="KAG7571334.1"/>
    <property type="molecule type" value="Genomic_DNA"/>
</dbReference>